<comment type="similarity">
    <text evidence="3">Belongs to the Rieske iron-sulfur protein family.</text>
</comment>
<keyword evidence="6" id="KW-1003">Cell membrane</keyword>
<evidence type="ECO:0000256" key="12">
    <source>
        <dbReference type="ARBA" id="ARBA00029586"/>
    </source>
</evidence>
<keyword evidence="11 13" id="KW-0472">Membrane</keyword>
<dbReference type="Pfam" id="PF19297">
    <property type="entry name" value="QcrA_N"/>
    <property type="match status" value="1"/>
</dbReference>
<dbReference type="PROSITE" id="PS51296">
    <property type="entry name" value="RIESKE"/>
    <property type="match status" value="1"/>
</dbReference>
<dbReference type="InterPro" id="IPR045603">
    <property type="entry name" value="QcrA_N"/>
</dbReference>
<keyword evidence="8" id="KW-0249">Electron transport</keyword>
<evidence type="ECO:0000259" key="14">
    <source>
        <dbReference type="PROSITE" id="PS51296"/>
    </source>
</evidence>
<organism evidence="15 16">
    <name type="scientific">Pseudonocardia oceani</name>
    <dbReference type="NCBI Taxonomy" id="2792013"/>
    <lineage>
        <taxon>Bacteria</taxon>
        <taxon>Bacillati</taxon>
        <taxon>Actinomycetota</taxon>
        <taxon>Actinomycetes</taxon>
        <taxon>Pseudonocardiales</taxon>
        <taxon>Pseudonocardiaceae</taxon>
        <taxon>Pseudonocardia</taxon>
    </lineage>
</organism>
<proteinExistence type="inferred from homology"/>
<comment type="caution">
    <text evidence="15">The sequence shown here is derived from an EMBL/GenBank/DDBJ whole genome shotgun (WGS) entry which is preliminary data.</text>
</comment>
<keyword evidence="9 13" id="KW-1133">Transmembrane helix</keyword>
<dbReference type="PANTHER" id="PTHR10134">
    <property type="entry name" value="CYTOCHROME B-C1 COMPLEX SUBUNIT RIESKE, MITOCHONDRIAL"/>
    <property type="match status" value="1"/>
</dbReference>
<evidence type="ECO:0000256" key="1">
    <source>
        <dbReference type="ARBA" id="ARBA00002494"/>
    </source>
</evidence>
<comment type="function">
    <text evidence="1">Iron-sulfur subunit of the cytochrome bc1 complex, an essential component of the respiratory electron transport chain required for ATP synthesis. The bc1 complex catalyzes the oxidation of menaquinol and the reduction of cytochrome c in the respiratory chain. The bc1 complex operates through a Q-cycle mechanism that couples electron transfer to generation of the proton gradient that drives ATP synthesis.</text>
</comment>
<keyword evidence="7 13" id="KW-0812">Transmembrane</keyword>
<name>A0ABS6UG97_9PSEU</name>
<keyword evidence="16" id="KW-1185">Reference proteome</keyword>
<feature type="transmembrane region" description="Helical" evidence="13">
    <location>
        <begin position="146"/>
        <end position="167"/>
    </location>
</feature>
<feature type="domain" description="Rieske" evidence="14">
    <location>
        <begin position="242"/>
        <end position="334"/>
    </location>
</feature>
<evidence type="ECO:0000256" key="5">
    <source>
        <dbReference type="ARBA" id="ARBA00022448"/>
    </source>
</evidence>
<evidence type="ECO:0000256" key="13">
    <source>
        <dbReference type="SAM" id="Phobius"/>
    </source>
</evidence>
<dbReference type="InterPro" id="IPR014349">
    <property type="entry name" value="Rieske_Fe-S_prot"/>
</dbReference>
<evidence type="ECO:0000256" key="3">
    <source>
        <dbReference type="ARBA" id="ARBA00010651"/>
    </source>
</evidence>
<feature type="transmembrane region" description="Helical" evidence="13">
    <location>
        <begin position="37"/>
        <end position="57"/>
    </location>
</feature>
<dbReference type="Pfam" id="PF00355">
    <property type="entry name" value="Rieske"/>
    <property type="match status" value="1"/>
</dbReference>
<dbReference type="EMBL" id="JADQDF010000001">
    <property type="protein sequence ID" value="MBW0131266.1"/>
    <property type="molecule type" value="Genomic_DNA"/>
</dbReference>
<protein>
    <recommendedName>
        <fullName evidence="4">Cytochrome bc1 complex Rieske iron-sulfur subunit</fullName>
    </recommendedName>
    <alternativeName>
        <fullName evidence="12">Cytochrome bc1 reductase complex subunit QcrA</fullName>
    </alternativeName>
</protein>
<sequence>MTREQLTELGGRLDGVRVVARTPTSARTRARGRRATAAWLALSILSALAFLVCFVAWPSDYVLPGREGYTLYALYTPVIGITAGVAVLALGIALIVHVKHSYPDEVAVQELDGGPSEPVDRATAAARFAEAGDDTGFGREPLLRRAVIGAAGLLGISGLVVAAGGLVRDPWKGGDRAALWTTGWAPLSGETVYLRLITGVLGEIVRVRPEDMAPGSMLTVVPFRESDRGNPELLLAAERSTDSPVMLIRFRPGTAVVPRAGQEDFHYGDHYAYSKLCTHLGCPASLYDTQNNRALCPCHQSAFAMDEGARPVFGPAARSLPQLPIDIDDEGYLVATGDFVEPVGPSFWELGSRG</sequence>
<evidence type="ECO:0000256" key="10">
    <source>
        <dbReference type="ARBA" id="ARBA00023002"/>
    </source>
</evidence>
<evidence type="ECO:0000256" key="9">
    <source>
        <dbReference type="ARBA" id="ARBA00022989"/>
    </source>
</evidence>
<evidence type="ECO:0000256" key="2">
    <source>
        <dbReference type="ARBA" id="ARBA00004651"/>
    </source>
</evidence>
<dbReference type="InterPro" id="IPR017941">
    <property type="entry name" value="Rieske_2Fe-2S"/>
</dbReference>
<reference evidence="15 16" key="1">
    <citation type="submission" date="2020-11" db="EMBL/GenBank/DDBJ databases">
        <title>Pseudonocardia abyssalis sp. nov. and Pseudonocardia oceani sp. nov., description and phylogenomic analysis of two novel actinomycetes isolated from the deep Southern Ocean.</title>
        <authorList>
            <person name="Parra J."/>
        </authorList>
    </citation>
    <scope>NUCLEOTIDE SEQUENCE [LARGE SCALE GENOMIC DNA]</scope>
    <source>
        <strain evidence="16">KRD185</strain>
    </source>
</reference>
<keyword evidence="10" id="KW-0560">Oxidoreductase</keyword>
<evidence type="ECO:0000313" key="15">
    <source>
        <dbReference type="EMBL" id="MBW0131266.1"/>
    </source>
</evidence>
<evidence type="ECO:0000256" key="8">
    <source>
        <dbReference type="ARBA" id="ARBA00022982"/>
    </source>
</evidence>
<accession>A0ABS6UG97</accession>
<dbReference type="Proteomes" id="UP000694300">
    <property type="component" value="Unassembled WGS sequence"/>
</dbReference>
<evidence type="ECO:0000256" key="6">
    <source>
        <dbReference type="ARBA" id="ARBA00022475"/>
    </source>
</evidence>
<evidence type="ECO:0000256" key="11">
    <source>
        <dbReference type="ARBA" id="ARBA00023136"/>
    </source>
</evidence>
<evidence type="ECO:0000256" key="4">
    <source>
        <dbReference type="ARBA" id="ARBA00015816"/>
    </source>
</evidence>
<evidence type="ECO:0000256" key="7">
    <source>
        <dbReference type="ARBA" id="ARBA00022692"/>
    </source>
</evidence>
<keyword evidence="5" id="KW-0813">Transport</keyword>
<gene>
    <name evidence="15" type="ORF">I4I82_26810</name>
</gene>
<comment type="subcellular location">
    <subcellularLocation>
        <location evidence="2">Cell membrane</location>
        <topology evidence="2">Multi-pass membrane protein</topology>
    </subcellularLocation>
</comment>
<evidence type="ECO:0000313" key="16">
    <source>
        <dbReference type="Proteomes" id="UP000694300"/>
    </source>
</evidence>
<feature type="transmembrane region" description="Helical" evidence="13">
    <location>
        <begin position="69"/>
        <end position="96"/>
    </location>
</feature>